<organism evidence="2">
    <name type="scientific">marine metagenome</name>
    <dbReference type="NCBI Taxonomy" id="408172"/>
    <lineage>
        <taxon>unclassified sequences</taxon>
        <taxon>metagenomes</taxon>
        <taxon>ecological metagenomes</taxon>
    </lineage>
</organism>
<name>A0A381YA82_9ZZZZ</name>
<accession>A0A381YA82</accession>
<feature type="region of interest" description="Disordered" evidence="1">
    <location>
        <begin position="64"/>
        <end position="176"/>
    </location>
</feature>
<feature type="compositionally biased region" description="Low complexity" evidence="1">
    <location>
        <begin position="111"/>
        <end position="127"/>
    </location>
</feature>
<dbReference type="InterPro" id="IPR021888">
    <property type="entry name" value="DUF3499"/>
</dbReference>
<dbReference type="Pfam" id="PF12005">
    <property type="entry name" value="DUF3499"/>
    <property type="match status" value="1"/>
</dbReference>
<reference evidence="2" key="1">
    <citation type="submission" date="2018-05" db="EMBL/GenBank/DDBJ databases">
        <authorList>
            <person name="Lanie J.A."/>
            <person name="Ng W.-L."/>
            <person name="Kazmierczak K.M."/>
            <person name="Andrzejewski T.M."/>
            <person name="Davidsen T.M."/>
            <person name="Wayne K.J."/>
            <person name="Tettelin H."/>
            <person name="Glass J.I."/>
            <person name="Rusch D."/>
            <person name="Podicherti R."/>
            <person name="Tsui H.-C.T."/>
            <person name="Winkler M.E."/>
        </authorList>
    </citation>
    <scope>NUCLEOTIDE SEQUENCE</scope>
</reference>
<evidence type="ECO:0000256" key="1">
    <source>
        <dbReference type="SAM" id="MobiDB-lite"/>
    </source>
</evidence>
<proteinExistence type="predicted"/>
<gene>
    <name evidence="2" type="ORF">METZ01_LOCUS126812</name>
</gene>
<protein>
    <recommendedName>
        <fullName evidence="3">DUF3499 family protein</fullName>
    </recommendedName>
</protein>
<feature type="compositionally biased region" description="Basic and acidic residues" evidence="1">
    <location>
        <begin position="131"/>
        <end position="160"/>
    </location>
</feature>
<dbReference type="AlphaFoldDB" id="A0A381YA82"/>
<sequence>MRSACLGAADALVVMDVRDLTFTVCDLDEVDGPGSVVLCETHLDRLRAPNGWTVADVRTRGNLIPLPERPRDPEESDDQMLRPVADVEPIRPVAAAVHPLESARDAESRPESSPAPEAAETPLLARAFLGVDRHPAVADDQSELKADPFEDHQWDQRDQPEDQEDGQLTFGGEPVA</sequence>
<dbReference type="EMBL" id="UINC01017751">
    <property type="protein sequence ID" value="SVA73958.1"/>
    <property type="molecule type" value="Genomic_DNA"/>
</dbReference>
<feature type="compositionally biased region" description="Basic and acidic residues" evidence="1">
    <location>
        <begin position="101"/>
        <end position="110"/>
    </location>
</feature>
<evidence type="ECO:0000313" key="2">
    <source>
        <dbReference type="EMBL" id="SVA73958.1"/>
    </source>
</evidence>
<evidence type="ECO:0008006" key="3">
    <source>
        <dbReference type="Google" id="ProtNLM"/>
    </source>
</evidence>